<dbReference type="Pfam" id="PF12705">
    <property type="entry name" value="PDDEXK_1"/>
    <property type="match status" value="1"/>
</dbReference>
<dbReference type="GO" id="GO:0008854">
    <property type="term" value="F:exodeoxyribonuclease V activity"/>
    <property type="evidence" value="ECO:0007669"/>
    <property type="project" value="UniProtKB-EC"/>
</dbReference>
<organism evidence="2">
    <name type="scientific">Magnetococcus massalia (strain MO-1)</name>
    <dbReference type="NCBI Taxonomy" id="451514"/>
    <lineage>
        <taxon>Bacteria</taxon>
        <taxon>Pseudomonadati</taxon>
        <taxon>Pseudomonadota</taxon>
        <taxon>Magnetococcia</taxon>
        <taxon>Magnetococcales</taxon>
        <taxon>Magnetococcaceae</taxon>
        <taxon>Magnetococcus</taxon>
    </lineage>
</organism>
<proteinExistence type="predicted"/>
<dbReference type="EC" id="3.1.11.5" evidence="2"/>
<dbReference type="EMBL" id="LO017727">
    <property type="protein sequence ID" value="CRH04804.1"/>
    <property type="molecule type" value="Genomic_DNA"/>
</dbReference>
<evidence type="ECO:0000313" key="2">
    <source>
        <dbReference type="EMBL" id="CRH04804.1"/>
    </source>
</evidence>
<dbReference type="AlphaFoldDB" id="A0A1S7LFD5"/>
<keyword evidence="2" id="KW-0378">Hydrolase</keyword>
<evidence type="ECO:0000259" key="1">
    <source>
        <dbReference type="Pfam" id="PF12705"/>
    </source>
</evidence>
<accession>A0A1S7LFD5</accession>
<dbReference type="InterPro" id="IPR011604">
    <property type="entry name" value="PDDEXK-like_dom_sf"/>
</dbReference>
<dbReference type="InterPro" id="IPR019925">
    <property type="entry name" value="DNA_repair_protein_predicted"/>
</dbReference>
<dbReference type="InterPro" id="IPR038726">
    <property type="entry name" value="PDDEXK_AddAB-type"/>
</dbReference>
<dbReference type="Gene3D" id="3.90.320.10">
    <property type="match status" value="1"/>
</dbReference>
<sequence length="934" mass="103127">MNTKVSQQENAATLDSHISGDEALFNALGRAAVVVTVNRRLARWLGHRYGEQCIAAGEQVWTTPELYAWGAWLERSWQVTSQLVAVEQPERCMPRLLGAEQERLVWQQVVEASEPGQPLLNKSAAADAARQGWELLLQWQLPPEQLLNSGEVESAALYSWGIAFAERCRAEGWITRSQLPEQLLALWQESAAVAEKMVPKQLLAIGFDHFPPQLRSFLEQGLSRLGGQVSSWSPEPLQGVNAQRRSYADSRGEMLAMSSWVRRKLEQEGLGNIGIVVPDLPALAPALRRTLEAVLQPGSTLPGAAVDTGLLNLSSGEALSHQPVVATALDLLKLMAGEVLPGQWSSLLHSPFWIGGEQGARSRAVLDAKLRKQGCYQLDLCSLAAALGRVARKEHPFVLALNQLQQRWIAQRGQKQAMGSWAQQVSEWLESMGWPGPRTPSSSEFQAITTFRDLLAEWAALEHMLPAVGFSSALGQLLGMAQRRAFQPDGGESPVRVMGVLESAGERFDALWILDMRDQAWPPSPAPNPFLPFALQRQYAMPRASSERELAFASVITQRLLTAAPEVVVSWPRSDGDNPLRISPLLAELPLFDGDEPLFESHEQQILQARQLEAYAGDEAGPFPPEGALPGGASLLKAQAQCPFQAFARYRLRADQPEESLAGVDGRKRGELGHGALAAFWQQVKDDKTLRSATEQQLAQWLSDAVEQALQPWLAQTEPTEEMQQLERRRMQRLLARWVEVELARPEGFTVELIEESQEMTLAGRTLQVRLDRVDRLADGRRILIDYKSSKANGKDWLGERPKEPQLPLYTLLEGEAPSGLAFASMDPADQKEPWVAMGEEEGLLPKMRGWEKVVPPDSVTSWGAVLKQWRQTLTELAEAFIAGEAAVDPDGGEKGCGFCDLSALCRRTTLMATPQSFADDEDGHWEEMSDAAG</sequence>
<reference evidence="2" key="1">
    <citation type="submission" date="2015-04" db="EMBL/GenBank/DDBJ databases">
        <authorList>
            <person name="Syromyatnikov M.Y."/>
            <person name="Popov V.N."/>
        </authorList>
    </citation>
    <scope>NUCLEOTIDE SEQUENCE</scope>
    <source>
        <strain evidence="2">MO-1</strain>
    </source>
</reference>
<feature type="domain" description="PD-(D/E)XK endonuclease-like" evidence="1">
    <location>
        <begin position="634"/>
        <end position="907"/>
    </location>
</feature>
<dbReference type="SUPFAM" id="SSF52540">
    <property type="entry name" value="P-loop containing nucleoside triphosphate hydrolases"/>
    <property type="match status" value="1"/>
</dbReference>
<dbReference type="NCBIfam" id="TIGR03623">
    <property type="entry name" value="probable DNA repair protein"/>
    <property type="match status" value="1"/>
</dbReference>
<protein>
    <submittedName>
        <fullName evidence="2">Putative ATP-dependent deoxyribonuclease (Subunit B)</fullName>
        <ecNumber evidence="2">3.1.11.5</ecNumber>
    </submittedName>
</protein>
<dbReference type="InterPro" id="IPR027417">
    <property type="entry name" value="P-loop_NTPase"/>
</dbReference>
<dbReference type="Gene3D" id="3.40.50.300">
    <property type="entry name" value="P-loop containing nucleotide triphosphate hydrolases"/>
    <property type="match status" value="1"/>
</dbReference>
<name>A0A1S7LFD5_MAGMO</name>
<gene>
    <name evidence="2" type="ORF">MAGMO_0600</name>
</gene>